<dbReference type="STRING" id="40318.SNOD_33110"/>
<dbReference type="EMBL" id="CP009313">
    <property type="protein sequence ID" value="AJE44287.1"/>
    <property type="molecule type" value="Genomic_DNA"/>
</dbReference>
<protein>
    <submittedName>
        <fullName evidence="5">SDR family oxidoreductase</fullName>
    </submittedName>
    <submittedName>
        <fullName evidence="4">Short-chain dehydrogenase</fullName>
    </submittedName>
</protein>
<comment type="similarity">
    <text evidence="1">Belongs to the short-chain dehydrogenases/reductases (SDR) family.</text>
</comment>
<dbReference type="Proteomes" id="UP000325763">
    <property type="component" value="Chromosome"/>
</dbReference>
<keyword evidence="6" id="KW-1185">Reference proteome</keyword>
<dbReference type="PANTHER" id="PTHR42760:SF133">
    <property type="entry name" value="3-OXOACYL-[ACYL-CARRIER-PROTEIN] REDUCTASE"/>
    <property type="match status" value="1"/>
</dbReference>
<evidence type="ECO:0000313" key="7">
    <source>
        <dbReference type="Proteomes" id="UP000325763"/>
    </source>
</evidence>
<dbReference type="PRINTS" id="PR00081">
    <property type="entry name" value="GDHRDH"/>
</dbReference>
<reference evidence="5 7" key="3">
    <citation type="submission" date="2017-09" db="EMBL/GenBank/DDBJ databases">
        <title>Streptomyces genome completion.</title>
        <authorList>
            <person name="Lee N."/>
            <person name="Cho B.-K."/>
        </authorList>
    </citation>
    <scope>NUCLEOTIDE SEQUENCE [LARGE SCALE GENOMIC DNA]</scope>
    <source>
        <strain evidence="5 7">ATCC 14899</strain>
    </source>
</reference>
<dbReference type="InterPro" id="IPR020904">
    <property type="entry name" value="Sc_DH/Rdtase_CS"/>
</dbReference>
<gene>
    <name evidence="5" type="ORF">CP978_33350</name>
    <name evidence="4" type="ORF">SNOD_33110</name>
</gene>
<dbReference type="PRINTS" id="PR00080">
    <property type="entry name" value="SDRFAMILY"/>
</dbReference>
<dbReference type="SMART" id="SM00822">
    <property type="entry name" value="PKS_KR"/>
    <property type="match status" value="1"/>
</dbReference>
<accession>A0A0B5DVP9</accession>
<dbReference type="OrthoDB" id="8959163at2"/>
<dbReference type="RefSeq" id="WP_043447274.1">
    <property type="nucleotide sequence ID" value="NZ_CP009313.1"/>
</dbReference>
<dbReference type="Pfam" id="PF13561">
    <property type="entry name" value="adh_short_C2"/>
    <property type="match status" value="1"/>
</dbReference>
<dbReference type="CDD" id="cd05233">
    <property type="entry name" value="SDR_c"/>
    <property type="match status" value="1"/>
</dbReference>
<dbReference type="FunFam" id="3.40.50.720:FF:000084">
    <property type="entry name" value="Short-chain dehydrogenase reductase"/>
    <property type="match status" value="1"/>
</dbReference>
<dbReference type="SUPFAM" id="SSF51735">
    <property type="entry name" value="NAD(P)-binding Rossmann-fold domains"/>
    <property type="match status" value="1"/>
</dbReference>
<organism evidence="4 6">
    <name type="scientific">Streptomyces nodosus</name>
    <dbReference type="NCBI Taxonomy" id="40318"/>
    <lineage>
        <taxon>Bacteria</taxon>
        <taxon>Bacillati</taxon>
        <taxon>Actinomycetota</taxon>
        <taxon>Actinomycetes</taxon>
        <taxon>Kitasatosporales</taxon>
        <taxon>Streptomycetaceae</taxon>
        <taxon>Streptomyces</taxon>
    </lineage>
</organism>
<evidence type="ECO:0000256" key="2">
    <source>
        <dbReference type="ARBA" id="ARBA00023002"/>
    </source>
</evidence>
<dbReference type="GO" id="GO:0016616">
    <property type="term" value="F:oxidoreductase activity, acting on the CH-OH group of donors, NAD or NADP as acceptor"/>
    <property type="evidence" value="ECO:0007669"/>
    <property type="project" value="TreeGrafter"/>
</dbReference>
<reference evidence="6" key="1">
    <citation type="submission" date="2014-09" db="EMBL/GenBank/DDBJ databases">
        <title>Sequence of the Streptomyces nodosus genome.</title>
        <authorList>
            <person name="Sweeney P."/>
            <person name="Stephens N."/>
            <person name="Murphy C."/>
            <person name="Caffrey P."/>
        </authorList>
    </citation>
    <scope>NUCLEOTIDE SEQUENCE [LARGE SCALE GENOMIC DNA]</scope>
    <source>
        <strain evidence="6">ATCC 14899</strain>
    </source>
</reference>
<evidence type="ECO:0000313" key="4">
    <source>
        <dbReference type="EMBL" id="AJE44287.1"/>
    </source>
</evidence>
<dbReference type="Proteomes" id="UP000031526">
    <property type="component" value="Chromosome"/>
</dbReference>
<dbReference type="InterPro" id="IPR036291">
    <property type="entry name" value="NAD(P)-bd_dom_sf"/>
</dbReference>
<keyword evidence="2" id="KW-0560">Oxidoreductase</keyword>
<dbReference type="PROSITE" id="PS00061">
    <property type="entry name" value="ADH_SHORT"/>
    <property type="match status" value="1"/>
</dbReference>
<evidence type="ECO:0000313" key="6">
    <source>
        <dbReference type="Proteomes" id="UP000031526"/>
    </source>
</evidence>
<dbReference type="InterPro" id="IPR002347">
    <property type="entry name" value="SDR_fam"/>
</dbReference>
<dbReference type="Gene3D" id="3.40.50.720">
    <property type="entry name" value="NAD(P)-binding Rossmann-like Domain"/>
    <property type="match status" value="1"/>
</dbReference>
<name>A0A0B5DVP9_9ACTN</name>
<feature type="domain" description="Ketoreductase" evidence="3">
    <location>
        <begin position="17"/>
        <end position="193"/>
    </location>
</feature>
<dbReference type="InterPro" id="IPR057326">
    <property type="entry name" value="KR_dom"/>
</dbReference>
<proteinExistence type="inferred from homology"/>
<evidence type="ECO:0000256" key="1">
    <source>
        <dbReference type="ARBA" id="ARBA00006484"/>
    </source>
</evidence>
<reference evidence="4 6" key="2">
    <citation type="journal article" date="2016" name="Appl. Microbiol. Biotechnol.">
        <title>Exploiting the genome sequence of Streptomyces nodosus for enhanced antibiotic production.</title>
        <authorList>
            <person name="Sweeney P."/>
            <person name="Murphy C.D."/>
            <person name="Caffrey P."/>
        </authorList>
    </citation>
    <scope>NUCLEOTIDE SEQUENCE [LARGE SCALE GENOMIC DNA]</scope>
    <source>
        <strain evidence="4 6">ATCC 14899</strain>
    </source>
</reference>
<dbReference type="AlphaFoldDB" id="A0A0B5DVP9"/>
<evidence type="ECO:0000259" key="3">
    <source>
        <dbReference type="SMART" id="SM00822"/>
    </source>
</evidence>
<evidence type="ECO:0000313" key="5">
    <source>
        <dbReference type="EMBL" id="QEV42778.1"/>
    </source>
</evidence>
<dbReference type="EMBL" id="CP023747">
    <property type="protein sequence ID" value="QEV42778.1"/>
    <property type="molecule type" value="Genomic_DNA"/>
</dbReference>
<dbReference type="NCBIfam" id="NF005095">
    <property type="entry name" value="PRK06523.1"/>
    <property type="match status" value="1"/>
</dbReference>
<sequence length="265" mass="27752">MSADTADRHGTDELSGRRALVTGGTRGIGRAIVDRLTRAGATVAYSARTAPQSGHATELFVQADIGTTAGVETVSQHVHDRLGGVDILVHTVGADGDQHVPLLHQTDDIWQLVMDVNVFAAARLDRALVPGMVERGTGSVVHVSSLSRSMPNPNRVPYGAAKAALSHYSKGLAAEVAPLGVRVNSVTPGFTESSWGRSFVRALADRAGTGYDEARTQLMADIGIPLGRPVRPEEVAELVVFLVSDRASAIVGAEHVVDGGSKPTV</sequence>
<dbReference type="KEGG" id="snq:CP978_33350"/>
<dbReference type="HOGENOM" id="CLU_010194_1_2_11"/>
<dbReference type="PANTHER" id="PTHR42760">
    <property type="entry name" value="SHORT-CHAIN DEHYDROGENASES/REDUCTASES FAMILY MEMBER"/>
    <property type="match status" value="1"/>
</dbReference>